<dbReference type="SUPFAM" id="SSF51735">
    <property type="entry name" value="NAD(P)-binding Rossmann-fold domains"/>
    <property type="match status" value="1"/>
</dbReference>
<dbReference type="InterPro" id="IPR050857">
    <property type="entry name" value="D-2-hydroxyacid_DH"/>
</dbReference>
<evidence type="ECO:0000256" key="1">
    <source>
        <dbReference type="ARBA" id="ARBA00005854"/>
    </source>
</evidence>
<evidence type="ECO:0000256" key="3">
    <source>
        <dbReference type="ARBA" id="ARBA00023027"/>
    </source>
</evidence>
<dbReference type="GO" id="GO:0016616">
    <property type="term" value="F:oxidoreductase activity, acting on the CH-OH group of donors, NAD or NADP as acceptor"/>
    <property type="evidence" value="ECO:0007669"/>
    <property type="project" value="InterPro"/>
</dbReference>
<dbReference type="OrthoDB" id="9793626at2"/>
<dbReference type="PANTHER" id="PTHR42789">
    <property type="entry name" value="D-ISOMER SPECIFIC 2-HYDROXYACID DEHYDROGENASE FAMILY PROTEIN (AFU_ORTHOLOGUE AFUA_6G10090)"/>
    <property type="match status" value="1"/>
</dbReference>
<comment type="similarity">
    <text evidence="1 4">Belongs to the D-isomer specific 2-hydroxyacid dehydrogenase family.</text>
</comment>
<dbReference type="STRING" id="1397666.RS24_00793"/>
<keyword evidence="8" id="KW-1185">Reference proteome</keyword>
<dbReference type="Pfam" id="PF00389">
    <property type="entry name" value="2-Hacid_dh"/>
    <property type="match status" value="1"/>
</dbReference>
<dbReference type="InterPro" id="IPR006139">
    <property type="entry name" value="D-isomer_2_OHA_DH_cat_dom"/>
</dbReference>
<evidence type="ECO:0000256" key="2">
    <source>
        <dbReference type="ARBA" id="ARBA00023002"/>
    </source>
</evidence>
<dbReference type="PANTHER" id="PTHR42789:SF1">
    <property type="entry name" value="D-ISOMER SPECIFIC 2-HYDROXYACID DEHYDROGENASE FAMILY PROTEIN (AFU_ORTHOLOGUE AFUA_6G10090)"/>
    <property type="match status" value="1"/>
</dbReference>
<proteinExistence type="inferred from homology"/>
<evidence type="ECO:0000313" key="8">
    <source>
        <dbReference type="Proteomes" id="UP000016762"/>
    </source>
</evidence>
<gene>
    <name evidence="7" type="ORF">RS24_00793</name>
</gene>
<sequence length="326" mass="36296">MKVLITTVPFGEKNTLPLEMLQGTKVEYVINPLNRKLTEGDLMEMVHDYDIIIAGTEPITEAVLEKASKLKMISRVGIGLDSVDLIAARNRGVKVSYTPDAPAPAVAELTMGLLITLLRSVHVSNLQMHNGLWHRYFGKRIADSTIGVIGVGRIGTRVLNRTRAFGTPRLLVNDLSPNHELSRKFKLEWVDKETIYREADAISLHLPLTTSTKDMIKSKQLLMMKPDAVIINTSRGGIVNENDLYEVMKSGHLNGAAIDVFNDEPYSGNLTKLENCILTAHMGSMSVDCRTRMEIEATEEAVRFINGEALESEVPEIEYISQQHEL</sequence>
<organism evidence="7 8">
    <name type="scientific">Candidatus Micropelagius thuwalensis</name>
    <dbReference type="NCBI Taxonomy" id="1397666"/>
    <lineage>
        <taxon>Bacteria</taxon>
        <taxon>Pseudomonadati</taxon>
        <taxon>Pseudomonadota</taxon>
        <taxon>Alphaproteobacteria</taxon>
        <taxon>PS1 clade</taxon>
        <taxon>Candidatus Micropelagius</taxon>
    </lineage>
</organism>
<comment type="caution">
    <text evidence="7">The sequence shown here is derived from an EMBL/GenBank/DDBJ whole genome shotgun (WGS) entry which is preliminary data.</text>
</comment>
<reference evidence="7 8" key="1">
    <citation type="journal article" date="2014" name="FEMS Microbiol. Ecol.">
        <title>Genomic differentiation among two strains of the PS1 clade isolated from geographically separated marine habitats.</title>
        <authorList>
            <person name="Jimenez-Infante F."/>
            <person name="Ngugi D.K."/>
            <person name="Alam I."/>
            <person name="Rashid M."/>
            <person name="Baalawi W."/>
            <person name="Kamau A.A."/>
            <person name="Bajic V.B."/>
            <person name="Stingl U."/>
        </authorList>
    </citation>
    <scope>NUCLEOTIDE SEQUENCE [LARGE SCALE GENOMIC DNA]</scope>
    <source>
        <strain evidence="7 8">RS24</strain>
    </source>
</reference>
<evidence type="ECO:0000256" key="4">
    <source>
        <dbReference type="RuleBase" id="RU003719"/>
    </source>
</evidence>
<feature type="domain" description="D-isomer specific 2-hydroxyacid dehydrogenase NAD-binding" evidence="6">
    <location>
        <begin position="111"/>
        <end position="283"/>
    </location>
</feature>
<feature type="domain" description="D-isomer specific 2-hydroxyacid dehydrogenase catalytic" evidence="5">
    <location>
        <begin position="27"/>
        <end position="314"/>
    </location>
</feature>
<dbReference type="InterPro" id="IPR029753">
    <property type="entry name" value="D-isomer_DH_CS"/>
</dbReference>
<keyword evidence="3" id="KW-0520">NAD</keyword>
<dbReference type="Gene3D" id="3.40.50.720">
    <property type="entry name" value="NAD(P)-binding Rossmann-like Domain"/>
    <property type="match status" value="2"/>
</dbReference>
<dbReference type="InterPro" id="IPR006140">
    <property type="entry name" value="D-isomer_DH_NAD-bd"/>
</dbReference>
<dbReference type="eggNOG" id="COG1052">
    <property type="taxonomic scope" value="Bacteria"/>
</dbReference>
<dbReference type="SUPFAM" id="SSF52283">
    <property type="entry name" value="Formate/glycerate dehydrogenase catalytic domain-like"/>
    <property type="match status" value="1"/>
</dbReference>
<name>U2WU60_9PROT</name>
<dbReference type="Proteomes" id="UP000016762">
    <property type="component" value="Unassembled WGS sequence"/>
</dbReference>
<dbReference type="RefSeq" id="WP_021776830.1">
    <property type="nucleotide sequence ID" value="NZ_AWXE01000002.1"/>
</dbReference>
<dbReference type="GO" id="GO:0051287">
    <property type="term" value="F:NAD binding"/>
    <property type="evidence" value="ECO:0007669"/>
    <property type="project" value="InterPro"/>
</dbReference>
<evidence type="ECO:0000259" key="5">
    <source>
        <dbReference type="Pfam" id="PF00389"/>
    </source>
</evidence>
<dbReference type="PATRIC" id="fig|1397666.3.peg.721"/>
<dbReference type="Pfam" id="PF02826">
    <property type="entry name" value="2-Hacid_dh_C"/>
    <property type="match status" value="1"/>
</dbReference>
<accession>U2WU60</accession>
<dbReference type="CDD" id="cd12172">
    <property type="entry name" value="PGDH_like_2"/>
    <property type="match status" value="1"/>
</dbReference>
<dbReference type="AlphaFoldDB" id="U2WU60"/>
<dbReference type="EMBL" id="AWXE01000002">
    <property type="protein sequence ID" value="ERL47073.1"/>
    <property type="molecule type" value="Genomic_DNA"/>
</dbReference>
<evidence type="ECO:0000313" key="7">
    <source>
        <dbReference type="EMBL" id="ERL47073.1"/>
    </source>
</evidence>
<protein>
    <submittedName>
        <fullName evidence="7">Bifunctional DNA primase/polymerase protein</fullName>
    </submittedName>
</protein>
<dbReference type="InterPro" id="IPR036291">
    <property type="entry name" value="NAD(P)-bd_dom_sf"/>
</dbReference>
<evidence type="ECO:0000259" key="6">
    <source>
        <dbReference type="Pfam" id="PF02826"/>
    </source>
</evidence>
<keyword evidence="2 4" id="KW-0560">Oxidoreductase</keyword>
<dbReference type="PROSITE" id="PS00671">
    <property type="entry name" value="D_2_HYDROXYACID_DH_3"/>
    <property type="match status" value="1"/>
</dbReference>